<dbReference type="RefSeq" id="XP_062644128.1">
    <property type="nucleotide sequence ID" value="XM_062791441.1"/>
</dbReference>
<keyword evidence="2" id="KW-1185">Reference proteome</keyword>
<evidence type="ECO:0000313" key="2">
    <source>
        <dbReference type="Proteomes" id="UP001302602"/>
    </source>
</evidence>
<comment type="caution">
    <text evidence="1">The sequence shown here is derived from an EMBL/GenBank/DDBJ whole genome shotgun (WGS) entry which is preliminary data.</text>
</comment>
<evidence type="ECO:0000313" key="1">
    <source>
        <dbReference type="EMBL" id="KAK4120357.1"/>
    </source>
</evidence>
<reference evidence="1" key="2">
    <citation type="submission" date="2023-05" db="EMBL/GenBank/DDBJ databases">
        <authorList>
            <consortium name="Lawrence Berkeley National Laboratory"/>
            <person name="Steindorff A."/>
            <person name="Hensen N."/>
            <person name="Bonometti L."/>
            <person name="Westerberg I."/>
            <person name="Brannstrom I.O."/>
            <person name="Guillou S."/>
            <person name="Cros-Aarteil S."/>
            <person name="Calhoun S."/>
            <person name="Haridas S."/>
            <person name="Kuo A."/>
            <person name="Mondo S."/>
            <person name="Pangilinan J."/>
            <person name="Riley R."/>
            <person name="Labutti K."/>
            <person name="Andreopoulos B."/>
            <person name="Lipzen A."/>
            <person name="Chen C."/>
            <person name="Yanf M."/>
            <person name="Daum C."/>
            <person name="Ng V."/>
            <person name="Clum A."/>
            <person name="Ohm R."/>
            <person name="Martin F."/>
            <person name="Silar P."/>
            <person name="Natvig D."/>
            <person name="Lalanne C."/>
            <person name="Gautier V."/>
            <person name="Ament-Velasquez S.L."/>
            <person name="Kruys A."/>
            <person name="Hutchinson M.I."/>
            <person name="Powell A.J."/>
            <person name="Barry K."/>
            <person name="Miller A.N."/>
            <person name="Grigoriev I.V."/>
            <person name="Debuchy R."/>
            <person name="Gladieux P."/>
            <person name="Thoren M.H."/>
            <person name="Johannesson H."/>
        </authorList>
    </citation>
    <scope>NUCLEOTIDE SEQUENCE</scope>
    <source>
        <strain evidence="1">CBS 731.68</strain>
    </source>
</reference>
<protein>
    <submittedName>
        <fullName evidence="1">Uncharacterized protein</fullName>
    </submittedName>
</protein>
<gene>
    <name evidence="1" type="ORF">N657DRAFT_636602</name>
</gene>
<sequence length="194" mass="21045">MARKDLSAVTAPGSAASLLDKVHMMETIIQLLVFELFVGGASSAALQPHLTPALALFEKLISSRLSLRHIYSPNPWHPFCRGTTKKHHDYAPTTTASYQDRVGELNGPLGLSSVIGGRNCVLRAMRRIAALSELGEIANRAAEAEDDEAHRPLREFASSTFQSLLPTRIWTWATSIYLSGTVNGWSPGESGVCS</sequence>
<accession>A0AAN6TTD7</accession>
<dbReference type="GeneID" id="87828210"/>
<reference evidence="1" key="1">
    <citation type="journal article" date="2023" name="Mol. Phylogenet. Evol.">
        <title>Genome-scale phylogeny and comparative genomics of the fungal order Sordariales.</title>
        <authorList>
            <person name="Hensen N."/>
            <person name="Bonometti L."/>
            <person name="Westerberg I."/>
            <person name="Brannstrom I.O."/>
            <person name="Guillou S."/>
            <person name="Cros-Aarteil S."/>
            <person name="Calhoun S."/>
            <person name="Haridas S."/>
            <person name="Kuo A."/>
            <person name="Mondo S."/>
            <person name="Pangilinan J."/>
            <person name="Riley R."/>
            <person name="LaButti K."/>
            <person name="Andreopoulos B."/>
            <person name="Lipzen A."/>
            <person name="Chen C."/>
            <person name="Yan M."/>
            <person name="Daum C."/>
            <person name="Ng V."/>
            <person name="Clum A."/>
            <person name="Steindorff A."/>
            <person name="Ohm R.A."/>
            <person name="Martin F."/>
            <person name="Silar P."/>
            <person name="Natvig D.O."/>
            <person name="Lalanne C."/>
            <person name="Gautier V."/>
            <person name="Ament-Velasquez S.L."/>
            <person name="Kruys A."/>
            <person name="Hutchinson M.I."/>
            <person name="Powell A.J."/>
            <person name="Barry K."/>
            <person name="Miller A.N."/>
            <person name="Grigoriev I.V."/>
            <person name="Debuchy R."/>
            <person name="Gladieux P."/>
            <person name="Hiltunen Thoren M."/>
            <person name="Johannesson H."/>
        </authorList>
    </citation>
    <scope>NUCLEOTIDE SEQUENCE</scope>
    <source>
        <strain evidence="1">CBS 731.68</strain>
    </source>
</reference>
<organism evidence="1 2">
    <name type="scientific">Parathielavia appendiculata</name>
    <dbReference type="NCBI Taxonomy" id="2587402"/>
    <lineage>
        <taxon>Eukaryota</taxon>
        <taxon>Fungi</taxon>
        <taxon>Dikarya</taxon>
        <taxon>Ascomycota</taxon>
        <taxon>Pezizomycotina</taxon>
        <taxon>Sordariomycetes</taxon>
        <taxon>Sordariomycetidae</taxon>
        <taxon>Sordariales</taxon>
        <taxon>Chaetomiaceae</taxon>
        <taxon>Parathielavia</taxon>
    </lineage>
</organism>
<dbReference type="AlphaFoldDB" id="A0AAN6TTD7"/>
<proteinExistence type="predicted"/>
<name>A0AAN6TTD7_9PEZI</name>
<dbReference type="EMBL" id="MU853239">
    <property type="protein sequence ID" value="KAK4120357.1"/>
    <property type="molecule type" value="Genomic_DNA"/>
</dbReference>
<dbReference type="Proteomes" id="UP001302602">
    <property type="component" value="Unassembled WGS sequence"/>
</dbReference>